<comment type="caution">
    <text evidence="1">The sequence shown here is derived from an EMBL/GenBank/DDBJ whole genome shotgun (WGS) entry which is preliminary data.</text>
</comment>
<protein>
    <submittedName>
        <fullName evidence="1">Uncharacterized protein</fullName>
    </submittedName>
</protein>
<dbReference type="Proteomes" id="UP001066276">
    <property type="component" value="Chromosome 7"/>
</dbReference>
<accession>A0AAV7PL33</accession>
<organism evidence="1 2">
    <name type="scientific">Pleurodeles waltl</name>
    <name type="common">Iberian ribbed newt</name>
    <dbReference type="NCBI Taxonomy" id="8319"/>
    <lineage>
        <taxon>Eukaryota</taxon>
        <taxon>Metazoa</taxon>
        <taxon>Chordata</taxon>
        <taxon>Craniata</taxon>
        <taxon>Vertebrata</taxon>
        <taxon>Euteleostomi</taxon>
        <taxon>Amphibia</taxon>
        <taxon>Batrachia</taxon>
        <taxon>Caudata</taxon>
        <taxon>Salamandroidea</taxon>
        <taxon>Salamandridae</taxon>
        <taxon>Pleurodelinae</taxon>
        <taxon>Pleurodeles</taxon>
    </lineage>
</organism>
<name>A0AAV7PL33_PLEWA</name>
<sequence length="95" mass="10028">MRPTSSGRDQRRDSGGVVWPGVCPGWRLPGRETGGLWSSIAGRARKEELLASAIAAVGGAETDRGAWIPEMRLEAGEAVSRGAVKPRPGQLGSFE</sequence>
<dbReference type="AlphaFoldDB" id="A0AAV7PL33"/>
<keyword evidence="2" id="KW-1185">Reference proteome</keyword>
<dbReference type="EMBL" id="JANPWB010000011">
    <property type="protein sequence ID" value="KAJ1128997.1"/>
    <property type="molecule type" value="Genomic_DNA"/>
</dbReference>
<evidence type="ECO:0000313" key="1">
    <source>
        <dbReference type="EMBL" id="KAJ1128997.1"/>
    </source>
</evidence>
<gene>
    <name evidence="1" type="ORF">NDU88_007368</name>
</gene>
<evidence type="ECO:0000313" key="2">
    <source>
        <dbReference type="Proteomes" id="UP001066276"/>
    </source>
</evidence>
<proteinExistence type="predicted"/>
<reference evidence="1" key="1">
    <citation type="journal article" date="2022" name="bioRxiv">
        <title>Sequencing and chromosome-scale assembly of the giantPleurodeles waltlgenome.</title>
        <authorList>
            <person name="Brown T."/>
            <person name="Elewa A."/>
            <person name="Iarovenko S."/>
            <person name="Subramanian E."/>
            <person name="Araus A.J."/>
            <person name="Petzold A."/>
            <person name="Susuki M."/>
            <person name="Suzuki K.-i.T."/>
            <person name="Hayashi T."/>
            <person name="Toyoda A."/>
            <person name="Oliveira C."/>
            <person name="Osipova E."/>
            <person name="Leigh N.D."/>
            <person name="Simon A."/>
            <person name="Yun M.H."/>
        </authorList>
    </citation>
    <scope>NUCLEOTIDE SEQUENCE</scope>
    <source>
        <strain evidence="1">20211129_DDA</strain>
        <tissue evidence="1">Liver</tissue>
    </source>
</reference>